<dbReference type="VEuPathDB" id="FungiDB:PLEOSDRAFT_1074970"/>
<name>A0A067NUJ1_PLEO1</name>
<dbReference type="STRING" id="1137138.A0A067NUJ1"/>
<feature type="compositionally biased region" description="Polar residues" evidence="1">
    <location>
        <begin position="666"/>
        <end position="676"/>
    </location>
</feature>
<proteinExistence type="predicted"/>
<dbReference type="HOGENOM" id="CLU_021742_0_0_1"/>
<feature type="compositionally biased region" description="Low complexity" evidence="1">
    <location>
        <begin position="7"/>
        <end position="52"/>
    </location>
</feature>
<gene>
    <name evidence="2" type="ORF">PLEOSDRAFT_1074970</name>
</gene>
<evidence type="ECO:0000256" key="1">
    <source>
        <dbReference type="SAM" id="MobiDB-lite"/>
    </source>
</evidence>
<feature type="compositionally biased region" description="Basic and acidic residues" evidence="1">
    <location>
        <begin position="366"/>
        <end position="376"/>
    </location>
</feature>
<dbReference type="InParanoid" id="A0A067NUJ1"/>
<dbReference type="Proteomes" id="UP000027073">
    <property type="component" value="Unassembled WGS sequence"/>
</dbReference>
<feature type="region of interest" description="Disordered" evidence="1">
    <location>
        <begin position="724"/>
        <end position="772"/>
    </location>
</feature>
<accession>A0A067NUJ1</accession>
<feature type="compositionally biased region" description="Pro residues" evidence="1">
    <location>
        <begin position="630"/>
        <end position="645"/>
    </location>
</feature>
<dbReference type="PANTHER" id="PTHR38120">
    <property type="entry name" value="EXPRESSED PROTEIN"/>
    <property type="match status" value="1"/>
</dbReference>
<protein>
    <submittedName>
        <fullName evidence="2">Uncharacterized protein</fullName>
    </submittedName>
</protein>
<evidence type="ECO:0000313" key="2">
    <source>
        <dbReference type="EMBL" id="KDQ30685.1"/>
    </source>
</evidence>
<feature type="compositionally biased region" description="Acidic residues" evidence="1">
    <location>
        <begin position="332"/>
        <end position="342"/>
    </location>
</feature>
<feature type="compositionally biased region" description="Basic and acidic residues" evidence="1">
    <location>
        <begin position="403"/>
        <end position="415"/>
    </location>
</feature>
<feature type="region of interest" description="Disordered" evidence="1">
    <location>
        <begin position="187"/>
        <end position="234"/>
    </location>
</feature>
<evidence type="ECO:0000313" key="3">
    <source>
        <dbReference type="Proteomes" id="UP000027073"/>
    </source>
</evidence>
<dbReference type="OrthoDB" id="2121319at2759"/>
<reference evidence="3" key="1">
    <citation type="journal article" date="2014" name="Proc. Natl. Acad. Sci. U.S.A.">
        <title>Extensive sampling of basidiomycete genomes demonstrates inadequacy of the white-rot/brown-rot paradigm for wood decay fungi.</title>
        <authorList>
            <person name="Riley R."/>
            <person name="Salamov A.A."/>
            <person name="Brown D.W."/>
            <person name="Nagy L.G."/>
            <person name="Floudas D."/>
            <person name="Held B.W."/>
            <person name="Levasseur A."/>
            <person name="Lombard V."/>
            <person name="Morin E."/>
            <person name="Otillar R."/>
            <person name="Lindquist E.A."/>
            <person name="Sun H."/>
            <person name="LaButti K.M."/>
            <person name="Schmutz J."/>
            <person name="Jabbour D."/>
            <person name="Luo H."/>
            <person name="Baker S.E."/>
            <person name="Pisabarro A.G."/>
            <person name="Walton J.D."/>
            <person name="Blanchette R.A."/>
            <person name="Henrissat B."/>
            <person name="Martin F."/>
            <person name="Cullen D."/>
            <person name="Hibbett D.S."/>
            <person name="Grigoriev I.V."/>
        </authorList>
    </citation>
    <scope>NUCLEOTIDE SEQUENCE [LARGE SCALE GENOMIC DNA]</scope>
    <source>
        <strain evidence="3">PC15</strain>
    </source>
</reference>
<organism evidence="2 3">
    <name type="scientific">Pleurotus ostreatus (strain PC15)</name>
    <name type="common">Oyster mushroom</name>
    <dbReference type="NCBI Taxonomy" id="1137138"/>
    <lineage>
        <taxon>Eukaryota</taxon>
        <taxon>Fungi</taxon>
        <taxon>Dikarya</taxon>
        <taxon>Basidiomycota</taxon>
        <taxon>Agaricomycotina</taxon>
        <taxon>Agaricomycetes</taxon>
        <taxon>Agaricomycetidae</taxon>
        <taxon>Agaricales</taxon>
        <taxon>Pleurotineae</taxon>
        <taxon>Pleurotaceae</taxon>
        <taxon>Pleurotus</taxon>
    </lineage>
</organism>
<feature type="compositionally biased region" description="Polar residues" evidence="1">
    <location>
        <begin position="525"/>
        <end position="536"/>
    </location>
</feature>
<sequence>MANTVATRSPPSRRTPSSPSPTPTSNITRGATARSAASTRTPSSLSSNSARRASIKAPSSPVVNGETRESLSAALKQETEQREQLLVKLQDKDQTITNLGAEIESLTSVLHAAETRLNELYAEQSRSEAELVQHMDVAEKLRAQVRELEKEKRDLQRRYNEQTATFEAERQAFYDNEQHLKSRIQSLMQARKRPDPEPEPEPIPEEEEEESIPTVKEVEPRQDFNDPEAEPAEMTSMRLELSTLSTSYTSLQSTLVLLQSQLVDLKRVNNELQEDNEGYMILLRERTLSGQFNLMRQVGGGSDSNDDDDREELEGNDDRSLHSTGRSTLNPVDEEPEEELEHDLDRDLSTAQHPGRLPGRTGRRRGTSDSSDRRPPGESLADLPITGPGLDLAAELGRAENKDLLEDNQLDDQRPLGKAKRNKKGTDSRKVSASESGGLMSPSEVESLRTEVKSLKDANKALSLYASKIIDRIVSQGGFERVLAVDYEEASPTPVATTMPASIPNSPAPAKAAPKPRPQSAIIGRSSSNPTPSSGEGHSPSFPHVPKLDPKPPATGAKAQRRSMSFDWKNFSLFSAEKKPENSALRPLTLKPGASPVTGARKLDTHEDEDDRKERERLNATMKLMGIQPSPSPVVPPSPALPPASNPATTSANPNRRFSLFGFGSSVDNSDASSAKSTPSLHGPSSSSVGLGIGNTPNLTQEALEQAEAVNSLAALDAQERQLSADMARGNSGGFTEIVPRSGRRSRRSAGGSGSGSTVWSAGMGREEGDDS</sequence>
<dbReference type="AlphaFoldDB" id="A0A067NUJ1"/>
<feature type="compositionally biased region" description="Acidic residues" evidence="1">
    <location>
        <begin position="197"/>
        <end position="211"/>
    </location>
</feature>
<dbReference type="EMBL" id="KL198006">
    <property type="protein sequence ID" value="KDQ30685.1"/>
    <property type="molecule type" value="Genomic_DNA"/>
</dbReference>
<feature type="compositionally biased region" description="Acidic residues" evidence="1">
    <location>
        <begin position="304"/>
        <end position="315"/>
    </location>
</feature>
<feature type="region of interest" description="Disordered" evidence="1">
    <location>
        <begin position="491"/>
        <end position="562"/>
    </location>
</feature>
<feature type="compositionally biased region" description="Low complexity" evidence="1">
    <location>
        <begin position="500"/>
        <end position="521"/>
    </location>
</feature>
<feature type="region of interest" description="Disordered" evidence="1">
    <location>
        <begin position="403"/>
        <end position="446"/>
    </location>
</feature>
<feature type="compositionally biased region" description="Low complexity" evidence="1">
    <location>
        <begin position="677"/>
        <end position="690"/>
    </location>
</feature>
<feature type="region of interest" description="Disordered" evidence="1">
    <location>
        <begin position="1"/>
        <end position="71"/>
    </location>
</feature>
<feature type="region of interest" description="Disordered" evidence="1">
    <location>
        <begin position="576"/>
        <end position="702"/>
    </location>
</feature>
<dbReference type="PANTHER" id="PTHR38120:SF1">
    <property type="entry name" value="M PROTEIN, SEROTYPE 2.1"/>
    <property type="match status" value="1"/>
</dbReference>
<feature type="region of interest" description="Disordered" evidence="1">
    <location>
        <begin position="295"/>
        <end position="389"/>
    </location>
</feature>